<sequence>MNVKLNLCALLLACLAPISYANMSVYPMSVDMNNQGEGNVRVISRTNDVQFIKTTIVKISDAGTAKEKENEIKTGDPNAIVVMPPKFALPAGASKMVRLVSMEPALQETTYRVKFEAVSQLDDPLEGTKGTKTQLNINLIWGVLVSVPPEHPELKMSLQPGGEITNNGNQRFKVLKIGLCKKAQADKECAWQDVGRNLYPTAHFAPKNILNYDRVVIQYWNWIDKARKAQSFSIH</sequence>
<dbReference type="InterPro" id="IPR013783">
    <property type="entry name" value="Ig-like_fold"/>
</dbReference>
<gene>
    <name evidence="2" type="ORF">KOLFYP65_01862</name>
</gene>
<feature type="signal peptide" evidence="1">
    <location>
        <begin position="1"/>
        <end position="21"/>
    </location>
</feature>
<dbReference type="AlphaFoldDB" id="A0A6N3HY36"/>
<dbReference type="Gene3D" id="2.60.40.10">
    <property type="entry name" value="Immunoglobulins"/>
    <property type="match status" value="1"/>
</dbReference>
<organism evidence="2">
    <name type="scientific">Klebsiella oxytoca</name>
    <dbReference type="NCBI Taxonomy" id="571"/>
    <lineage>
        <taxon>Bacteria</taxon>
        <taxon>Pseudomonadati</taxon>
        <taxon>Pseudomonadota</taxon>
        <taxon>Gammaproteobacteria</taxon>
        <taxon>Enterobacterales</taxon>
        <taxon>Enterobacteriaceae</taxon>
        <taxon>Klebsiella/Raoultella group</taxon>
        <taxon>Klebsiella</taxon>
    </lineage>
</organism>
<reference evidence="2" key="1">
    <citation type="submission" date="2019-11" db="EMBL/GenBank/DDBJ databases">
        <authorList>
            <person name="Feng L."/>
        </authorList>
    </citation>
    <scope>NUCLEOTIDE SEQUENCE</scope>
    <source>
        <strain evidence="2">KOxytocaLFYP65</strain>
    </source>
</reference>
<name>A0A6N3HY36_KLEOX</name>
<accession>A0A6N3HY36</accession>
<protein>
    <submittedName>
        <fullName evidence="2">Uncharacterized protein</fullName>
    </submittedName>
</protein>
<evidence type="ECO:0000256" key="1">
    <source>
        <dbReference type="SAM" id="SignalP"/>
    </source>
</evidence>
<dbReference type="Gene3D" id="2.60.40.3970">
    <property type="match status" value="1"/>
</dbReference>
<dbReference type="SUPFAM" id="SSF49354">
    <property type="entry name" value="PapD-like"/>
    <property type="match status" value="1"/>
</dbReference>
<evidence type="ECO:0000313" key="2">
    <source>
        <dbReference type="EMBL" id="VYU81877.1"/>
    </source>
</evidence>
<keyword evidence="1" id="KW-0732">Signal</keyword>
<feature type="chain" id="PRO_5026769668" evidence="1">
    <location>
        <begin position="22"/>
        <end position="235"/>
    </location>
</feature>
<dbReference type="EMBL" id="CACRTM010000044">
    <property type="protein sequence ID" value="VYU81877.1"/>
    <property type="molecule type" value="Genomic_DNA"/>
</dbReference>
<dbReference type="InterPro" id="IPR008962">
    <property type="entry name" value="PapD-like_sf"/>
</dbReference>
<dbReference type="RefSeq" id="WP_115239251.1">
    <property type="nucleotide sequence ID" value="NZ_CACRTM010000044.1"/>
</dbReference>
<proteinExistence type="predicted"/>